<dbReference type="InterPro" id="IPR027828">
    <property type="entry name" value="DUF4465"/>
</dbReference>
<dbReference type="OrthoDB" id="8562952at2"/>
<feature type="chain" id="PRO_5021755982" description="PEP-CTERM protein-sorting domain-containing protein" evidence="1">
    <location>
        <begin position="23"/>
        <end position="272"/>
    </location>
</feature>
<proteinExistence type="predicted"/>
<organism evidence="2 3">
    <name type="scientific">Roseimaritima multifibrata</name>
    <dbReference type="NCBI Taxonomy" id="1930274"/>
    <lineage>
        <taxon>Bacteria</taxon>
        <taxon>Pseudomonadati</taxon>
        <taxon>Planctomycetota</taxon>
        <taxon>Planctomycetia</taxon>
        <taxon>Pirellulales</taxon>
        <taxon>Pirellulaceae</taxon>
        <taxon>Roseimaritima</taxon>
    </lineage>
</organism>
<dbReference type="EMBL" id="CP036262">
    <property type="protein sequence ID" value="QDS95167.1"/>
    <property type="molecule type" value="Genomic_DNA"/>
</dbReference>
<feature type="signal peptide" evidence="1">
    <location>
        <begin position="1"/>
        <end position="22"/>
    </location>
</feature>
<dbReference type="AlphaFoldDB" id="A0A517MK55"/>
<dbReference type="Proteomes" id="UP000320672">
    <property type="component" value="Chromosome"/>
</dbReference>
<dbReference type="Pfam" id="PF14717">
    <property type="entry name" value="DUF4465"/>
    <property type="match status" value="1"/>
</dbReference>
<dbReference type="KEGG" id="rml:FF011L_39540"/>
<evidence type="ECO:0000256" key="1">
    <source>
        <dbReference type="SAM" id="SignalP"/>
    </source>
</evidence>
<reference evidence="2 3" key="1">
    <citation type="submission" date="2019-02" db="EMBL/GenBank/DDBJ databases">
        <title>Deep-cultivation of Planctomycetes and their phenomic and genomic characterization uncovers novel biology.</title>
        <authorList>
            <person name="Wiegand S."/>
            <person name="Jogler M."/>
            <person name="Boedeker C."/>
            <person name="Pinto D."/>
            <person name="Vollmers J."/>
            <person name="Rivas-Marin E."/>
            <person name="Kohn T."/>
            <person name="Peeters S.H."/>
            <person name="Heuer A."/>
            <person name="Rast P."/>
            <person name="Oberbeckmann S."/>
            <person name="Bunk B."/>
            <person name="Jeske O."/>
            <person name="Meyerdierks A."/>
            <person name="Storesund J.E."/>
            <person name="Kallscheuer N."/>
            <person name="Luecker S."/>
            <person name="Lage O.M."/>
            <person name="Pohl T."/>
            <person name="Merkel B.J."/>
            <person name="Hornburger P."/>
            <person name="Mueller R.-W."/>
            <person name="Bruemmer F."/>
            <person name="Labrenz M."/>
            <person name="Spormann A.M."/>
            <person name="Op den Camp H."/>
            <person name="Overmann J."/>
            <person name="Amann R."/>
            <person name="Jetten M.S.M."/>
            <person name="Mascher T."/>
            <person name="Medema M.H."/>
            <person name="Devos D.P."/>
            <person name="Kaster A.-K."/>
            <person name="Ovreas L."/>
            <person name="Rohde M."/>
            <person name="Galperin M.Y."/>
            <person name="Jogler C."/>
        </authorList>
    </citation>
    <scope>NUCLEOTIDE SEQUENCE [LARGE SCALE GENOMIC DNA]</scope>
    <source>
        <strain evidence="2 3">FF011L</strain>
    </source>
</reference>
<evidence type="ECO:0000313" key="2">
    <source>
        <dbReference type="EMBL" id="QDS95167.1"/>
    </source>
</evidence>
<keyword evidence="1" id="KW-0732">Signal</keyword>
<name>A0A517MK55_9BACT</name>
<gene>
    <name evidence="2" type="ORF">FF011L_39540</name>
</gene>
<dbReference type="RefSeq" id="WP_145353134.1">
    <property type="nucleotide sequence ID" value="NZ_CP036262.1"/>
</dbReference>
<accession>A0A517MK55</accession>
<dbReference type="Gene3D" id="2.60.120.1350">
    <property type="entry name" value="Protein of unknown function DUF4465"/>
    <property type="match status" value="1"/>
</dbReference>
<sequence precursor="true">MNASRFLLIALATTVLPLSASAATMISFDELSLSPNSYFDGHGAGASSGTWTSQGATFNTGTYGPGWSYSNVSDNTTAGHTNQWSAVPGTDASGSGNYVIGTTFSPNGAYFNLPGSEKISSIAVTNATYAYLSMLNGDAFAKEFGGTTGDDEDFFQVTFTGFDSSNAGGSSLGSVDFFLADYRFADNADDYIIDSWQTVDLSSLGNARSIGISLASSDVGMFGMNTPAYVAIDNIAFQAAAVPEPTSLLCIGALVLATSARRIRNRFASLAS</sequence>
<protein>
    <recommendedName>
        <fullName evidence="4">PEP-CTERM protein-sorting domain-containing protein</fullName>
    </recommendedName>
</protein>
<evidence type="ECO:0008006" key="4">
    <source>
        <dbReference type="Google" id="ProtNLM"/>
    </source>
</evidence>
<evidence type="ECO:0000313" key="3">
    <source>
        <dbReference type="Proteomes" id="UP000320672"/>
    </source>
</evidence>
<keyword evidence="3" id="KW-1185">Reference proteome</keyword>